<dbReference type="Pfam" id="PF25917">
    <property type="entry name" value="BSH_RND"/>
    <property type="match status" value="1"/>
</dbReference>
<proteinExistence type="inferred from homology"/>
<keyword evidence="5" id="KW-0812">Transmembrane</keyword>
<evidence type="ECO:0000256" key="2">
    <source>
        <dbReference type="ARBA" id="ARBA00023054"/>
    </source>
</evidence>
<dbReference type="STRING" id="665118.SAMN02983003_2796"/>
<dbReference type="Pfam" id="PF25954">
    <property type="entry name" value="Beta-barrel_RND_2"/>
    <property type="match status" value="1"/>
</dbReference>
<dbReference type="GO" id="GO:0015562">
    <property type="term" value="F:efflux transmembrane transporter activity"/>
    <property type="evidence" value="ECO:0007669"/>
    <property type="project" value="TreeGrafter"/>
</dbReference>
<dbReference type="Gene3D" id="2.40.420.20">
    <property type="match status" value="1"/>
</dbReference>
<dbReference type="NCBIfam" id="TIGR01730">
    <property type="entry name" value="RND_mfp"/>
    <property type="match status" value="1"/>
</dbReference>
<organism evidence="8 9">
    <name type="scientific">Devosia enhydra</name>
    <dbReference type="NCBI Taxonomy" id="665118"/>
    <lineage>
        <taxon>Bacteria</taxon>
        <taxon>Pseudomonadati</taxon>
        <taxon>Pseudomonadota</taxon>
        <taxon>Alphaproteobacteria</taxon>
        <taxon>Hyphomicrobiales</taxon>
        <taxon>Devosiaceae</taxon>
        <taxon>Devosia</taxon>
    </lineage>
</organism>
<reference evidence="8 9" key="1">
    <citation type="submission" date="2016-11" db="EMBL/GenBank/DDBJ databases">
        <authorList>
            <person name="Jaros S."/>
            <person name="Januszkiewicz K."/>
            <person name="Wedrychowicz H."/>
        </authorList>
    </citation>
    <scope>NUCLEOTIDE SEQUENCE [LARGE SCALE GENOMIC DNA]</scope>
    <source>
        <strain evidence="8 9">ATCC 23634</strain>
    </source>
</reference>
<comment type="similarity">
    <text evidence="1">Belongs to the membrane fusion protein (MFP) (TC 8.A.1) family.</text>
</comment>
<keyword evidence="5" id="KW-1133">Transmembrane helix</keyword>
<dbReference type="RefSeq" id="WP_072344119.1">
    <property type="nucleotide sequence ID" value="NZ_FPKU01000002.1"/>
</dbReference>
<keyword evidence="9" id="KW-1185">Reference proteome</keyword>
<evidence type="ECO:0000313" key="9">
    <source>
        <dbReference type="Proteomes" id="UP000183447"/>
    </source>
</evidence>
<feature type="domain" description="CusB-like beta-barrel" evidence="7">
    <location>
        <begin position="252"/>
        <end position="321"/>
    </location>
</feature>
<keyword evidence="2 3" id="KW-0175">Coiled coil</keyword>
<feature type="region of interest" description="Disordered" evidence="4">
    <location>
        <begin position="1"/>
        <end position="30"/>
    </location>
</feature>
<evidence type="ECO:0000256" key="5">
    <source>
        <dbReference type="SAM" id="Phobius"/>
    </source>
</evidence>
<evidence type="ECO:0000259" key="7">
    <source>
        <dbReference type="Pfam" id="PF25954"/>
    </source>
</evidence>
<dbReference type="InterPro" id="IPR058792">
    <property type="entry name" value="Beta-barrel_RND_2"/>
</dbReference>
<dbReference type="OrthoDB" id="9806939at2"/>
<protein>
    <submittedName>
        <fullName evidence="8">RND family efflux transporter, MFP subunit</fullName>
    </submittedName>
</protein>
<feature type="compositionally biased region" description="Low complexity" evidence="4">
    <location>
        <begin position="14"/>
        <end position="24"/>
    </location>
</feature>
<dbReference type="InterPro" id="IPR006143">
    <property type="entry name" value="RND_pump_MFP"/>
</dbReference>
<dbReference type="Proteomes" id="UP000183447">
    <property type="component" value="Unassembled WGS sequence"/>
</dbReference>
<sequence>MSSVATLKPRADAPRAAAEDAAIANPPPPARRRRRWPWVLVLLLLAGGAGYYYMTTQAPPATPTPVATEAADPVMQLNSFEVITLAPQRLSRSVKITGPLSPARQTALTAQVAGTIESVSARPGDTVIEGQILAQIDVTDLRVRLEQQRATMEATQAQLALAQTQLQSTRTLSERGLSSQSSLESAQSNVNALTAQVEALRAQVTSAEIALGHATIRAPFDGSVAARAIEPGQTVNVGGALLTVVDLSEMEVQAAAPLSAISSIVAGQTATLSVEAFSGQSVTATVERINPVAIEGTRSIAVYLDLPNPDRLFRGGMFTTGAIEIAALEDAIALPEAAIREDQEGLYALKIVDGVLVRQPIERGERWTTGNLIDIPSGLAAGDVVVTAPLFELAPGMRVAFSER</sequence>
<dbReference type="SUPFAM" id="SSF111369">
    <property type="entry name" value="HlyD-like secretion proteins"/>
    <property type="match status" value="1"/>
</dbReference>
<dbReference type="GO" id="GO:1990961">
    <property type="term" value="P:xenobiotic detoxification by transmembrane export across the plasma membrane"/>
    <property type="evidence" value="ECO:0007669"/>
    <property type="project" value="InterPro"/>
</dbReference>
<feature type="transmembrane region" description="Helical" evidence="5">
    <location>
        <begin position="36"/>
        <end position="54"/>
    </location>
</feature>
<gene>
    <name evidence="8" type="ORF">SAMN02983003_2796</name>
</gene>
<dbReference type="GO" id="GO:1990195">
    <property type="term" value="C:macrolide transmembrane transporter complex"/>
    <property type="evidence" value="ECO:0007669"/>
    <property type="project" value="InterPro"/>
</dbReference>
<dbReference type="GO" id="GO:1990281">
    <property type="term" value="C:efflux pump complex"/>
    <property type="evidence" value="ECO:0007669"/>
    <property type="project" value="TreeGrafter"/>
</dbReference>
<dbReference type="Gene3D" id="6.10.140.1990">
    <property type="match status" value="1"/>
</dbReference>
<dbReference type="InterPro" id="IPR030190">
    <property type="entry name" value="MacA_alpha-hairpin_sf"/>
</dbReference>
<evidence type="ECO:0000256" key="4">
    <source>
        <dbReference type="SAM" id="MobiDB-lite"/>
    </source>
</evidence>
<dbReference type="AlphaFoldDB" id="A0A1K2HZS2"/>
<feature type="coiled-coil region" evidence="3">
    <location>
        <begin position="138"/>
        <end position="210"/>
    </location>
</feature>
<dbReference type="GO" id="GO:0030313">
    <property type="term" value="C:cell envelope"/>
    <property type="evidence" value="ECO:0007669"/>
    <property type="project" value="UniProtKB-SubCell"/>
</dbReference>
<evidence type="ECO:0000256" key="3">
    <source>
        <dbReference type="SAM" id="Coils"/>
    </source>
</evidence>
<dbReference type="EMBL" id="FPKU01000002">
    <property type="protein sequence ID" value="SFZ85630.1"/>
    <property type="molecule type" value="Genomic_DNA"/>
</dbReference>
<dbReference type="PANTHER" id="PTHR30469">
    <property type="entry name" value="MULTIDRUG RESISTANCE PROTEIN MDTA"/>
    <property type="match status" value="1"/>
</dbReference>
<feature type="domain" description="Multidrug resistance protein MdtA-like barrel-sandwich hybrid" evidence="6">
    <location>
        <begin position="105"/>
        <end position="245"/>
    </location>
</feature>
<evidence type="ECO:0000313" key="8">
    <source>
        <dbReference type="EMBL" id="SFZ85630.1"/>
    </source>
</evidence>
<evidence type="ECO:0000259" key="6">
    <source>
        <dbReference type="Pfam" id="PF25917"/>
    </source>
</evidence>
<dbReference type="Gene3D" id="2.40.50.100">
    <property type="match status" value="1"/>
</dbReference>
<dbReference type="Gene3D" id="2.40.30.170">
    <property type="match status" value="1"/>
</dbReference>
<dbReference type="GO" id="GO:0019898">
    <property type="term" value="C:extrinsic component of membrane"/>
    <property type="evidence" value="ECO:0007669"/>
    <property type="project" value="InterPro"/>
</dbReference>
<dbReference type="InterPro" id="IPR058625">
    <property type="entry name" value="MdtA-like_BSH"/>
</dbReference>
<accession>A0A1K2HZS2</accession>
<evidence type="ECO:0000256" key="1">
    <source>
        <dbReference type="ARBA" id="ARBA00009477"/>
    </source>
</evidence>
<name>A0A1K2HZS2_9HYPH</name>
<keyword evidence="5" id="KW-0472">Membrane</keyword>